<name>A0ABN9PEL1_9DINO</name>
<organism evidence="2 3">
    <name type="scientific">Prorocentrum cordatum</name>
    <dbReference type="NCBI Taxonomy" id="2364126"/>
    <lineage>
        <taxon>Eukaryota</taxon>
        <taxon>Sar</taxon>
        <taxon>Alveolata</taxon>
        <taxon>Dinophyceae</taxon>
        <taxon>Prorocentrales</taxon>
        <taxon>Prorocentraceae</taxon>
        <taxon>Prorocentrum</taxon>
    </lineage>
</organism>
<proteinExistence type="predicted"/>
<feature type="region of interest" description="Disordered" evidence="1">
    <location>
        <begin position="1"/>
        <end position="42"/>
    </location>
</feature>
<dbReference type="Proteomes" id="UP001189429">
    <property type="component" value="Unassembled WGS sequence"/>
</dbReference>
<feature type="non-terminal residue" evidence="2">
    <location>
        <position position="1"/>
    </location>
</feature>
<sequence>RIPCRVGRRGQQRQRGRGGSRAAAEVHPRQGESAEGATCWDPPEEITEGEIIFGDVFCGTKLLQARETCYVSVLHRGVIARAFEELPEERAELLDTVAGEGTRTPKNVKILRDRCIFSGASPEFIKTLEAKAQ</sequence>
<accession>A0ABN9PEL1</accession>
<feature type="compositionally biased region" description="Basic residues" evidence="1">
    <location>
        <begin position="1"/>
        <end position="18"/>
    </location>
</feature>
<reference evidence="2" key="1">
    <citation type="submission" date="2023-10" db="EMBL/GenBank/DDBJ databases">
        <authorList>
            <person name="Chen Y."/>
            <person name="Shah S."/>
            <person name="Dougan E. K."/>
            <person name="Thang M."/>
            <person name="Chan C."/>
        </authorList>
    </citation>
    <scope>NUCLEOTIDE SEQUENCE [LARGE SCALE GENOMIC DNA]</scope>
</reference>
<dbReference type="EMBL" id="CAUYUJ010000560">
    <property type="protein sequence ID" value="CAK0791328.1"/>
    <property type="molecule type" value="Genomic_DNA"/>
</dbReference>
<evidence type="ECO:0000313" key="2">
    <source>
        <dbReference type="EMBL" id="CAK0791328.1"/>
    </source>
</evidence>
<comment type="caution">
    <text evidence="2">The sequence shown here is derived from an EMBL/GenBank/DDBJ whole genome shotgun (WGS) entry which is preliminary data.</text>
</comment>
<feature type="non-terminal residue" evidence="2">
    <location>
        <position position="133"/>
    </location>
</feature>
<protein>
    <submittedName>
        <fullName evidence="2">Uncharacterized protein</fullName>
    </submittedName>
</protein>
<gene>
    <name evidence="2" type="ORF">PCOR1329_LOCUS2262</name>
</gene>
<keyword evidence="3" id="KW-1185">Reference proteome</keyword>
<evidence type="ECO:0000313" key="3">
    <source>
        <dbReference type="Proteomes" id="UP001189429"/>
    </source>
</evidence>
<evidence type="ECO:0000256" key="1">
    <source>
        <dbReference type="SAM" id="MobiDB-lite"/>
    </source>
</evidence>